<evidence type="ECO:0000259" key="2">
    <source>
        <dbReference type="Pfam" id="PF01609"/>
    </source>
</evidence>
<dbReference type="PATRIC" id="fig|1227491.4.peg.544"/>
<comment type="caution">
    <text evidence="3">The sequence shown here is derived from an EMBL/GenBank/DDBJ whole genome shotgun (WGS) entry which is preliminary data.</text>
</comment>
<dbReference type="GO" id="GO:0004803">
    <property type="term" value="F:transposase activity"/>
    <property type="evidence" value="ECO:0007669"/>
    <property type="project" value="InterPro"/>
</dbReference>
<keyword evidence="4" id="KW-1185">Reference proteome</keyword>
<proteinExistence type="predicted"/>
<dbReference type="Pfam" id="PF01609">
    <property type="entry name" value="DDE_Tnp_1"/>
    <property type="match status" value="1"/>
</dbReference>
<sequence length="69" mass="8224">MTKHREFSSLNMAHNTRQDDDTYHQRSNVEAVFFALKQRYSDTFRARTWFGQFRELVLKAAVRNVELAS</sequence>
<evidence type="ECO:0000313" key="3">
    <source>
        <dbReference type="EMBL" id="ELZ09013.1"/>
    </source>
</evidence>
<gene>
    <name evidence="3" type="ORF">C480_02648</name>
</gene>
<dbReference type="GO" id="GO:0006313">
    <property type="term" value="P:DNA transposition"/>
    <property type="evidence" value="ECO:0007669"/>
    <property type="project" value="InterPro"/>
</dbReference>
<evidence type="ECO:0000256" key="1">
    <source>
        <dbReference type="SAM" id="MobiDB-lite"/>
    </source>
</evidence>
<dbReference type="EMBL" id="AOIP01000012">
    <property type="protein sequence ID" value="ELZ09013.1"/>
    <property type="molecule type" value="Genomic_DNA"/>
</dbReference>
<dbReference type="AlphaFoldDB" id="M0BFG1"/>
<feature type="region of interest" description="Disordered" evidence="1">
    <location>
        <begin position="1"/>
        <end position="22"/>
    </location>
</feature>
<dbReference type="GO" id="GO:0003677">
    <property type="term" value="F:DNA binding"/>
    <property type="evidence" value="ECO:0007669"/>
    <property type="project" value="InterPro"/>
</dbReference>
<name>M0BFG1_9EURY</name>
<reference evidence="3 4" key="1">
    <citation type="journal article" date="2014" name="PLoS Genet.">
        <title>Phylogenetically driven sequencing of extremely halophilic archaea reveals strategies for static and dynamic osmo-response.</title>
        <authorList>
            <person name="Becker E.A."/>
            <person name="Seitzer P.M."/>
            <person name="Tritt A."/>
            <person name="Larsen D."/>
            <person name="Krusor M."/>
            <person name="Yao A.I."/>
            <person name="Wu D."/>
            <person name="Madern D."/>
            <person name="Eisen J.A."/>
            <person name="Darling A.E."/>
            <person name="Facciotti M.T."/>
        </authorList>
    </citation>
    <scope>NUCLEOTIDE SEQUENCE [LARGE SCALE GENOMIC DNA]</scope>
    <source>
        <strain evidence="3 4">DSM 13077</strain>
    </source>
</reference>
<dbReference type="Proteomes" id="UP000011591">
    <property type="component" value="Unassembled WGS sequence"/>
</dbReference>
<feature type="domain" description="Transposase IS4-like" evidence="2">
    <location>
        <begin position="15"/>
        <end position="64"/>
    </location>
</feature>
<organism evidence="3 4">
    <name type="scientific">Natrialba aegyptia DSM 13077</name>
    <dbReference type="NCBI Taxonomy" id="1227491"/>
    <lineage>
        <taxon>Archaea</taxon>
        <taxon>Methanobacteriati</taxon>
        <taxon>Methanobacteriota</taxon>
        <taxon>Stenosarchaea group</taxon>
        <taxon>Halobacteria</taxon>
        <taxon>Halobacteriales</taxon>
        <taxon>Natrialbaceae</taxon>
        <taxon>Natrialba</taxon>
    </lineage>
</organism>
<evidence type="ECO:0000313" key="4">
    <source>
        <dbReference type="Proteomes" id="UP000011591"/>
    </source>
</evidence>
<dbReference type="InterPro" id="IPR002559">
    <property type="entry name" value="Transposase_11"/>
</dbReference>
<accession>M0BFG1</accession>
<protein>
    <submittedName>
        <fullName evidence="3">Transposase IS4 family protein</fullName>
    </submittedName>
</protein>